<dbReference type="InterPro" id="IPR016071">
    <property type="entry name" value="Staphylococal_nuclease_OB-fold"/>
</dbReference>
<evidence type="ECO:0000313" key="3">
    <source>
        <dbReference type="EMBL" id="ACG79947.1"/>
    </source>
</evidence>
<dbReference type="EMBL" id="CP000748">
    <property type="protein sequence ID" value="ACG79947.1"/>
    <property type="molecule type" value="Genomic_DNA"/>
</dbReference>
<proteinExistence type="predicted"/>
<geneLocation type="plasmid" evidence="4">
    <name>pHLK1</name>
</geneLocation>
<dbReference type="SUPFAM" id="SSF50199">
    <property type="entry name" value="Staphylococcal nuclease"/>
    <property type="match status" value="1"/>
</dbReference>
<reference evidence="3 4" key="1">
    <citation type="journal article" date="2008" name="BMC Genomics">
        <title>Complete genome of Phenylobacterium zucineum - a novel facultative intracellular bacterium isolated from human erythroleukemia cell line K562.</title>
        <authorList>
            <person name="Luo Y."/>
            <person name="Xu X."/>
            <person name="Ding Z."/>
            <person name="Liu Z."/>
            <person name="Zhang B."/>
            <person name="Yan Z."/>
            <person name="Sun J."/>
            <person name="Hu S."/>
            <person name="Hu X."/>
        </authorList>
    </citation>
    <scope>NUCLEOTIDE SEQUENCE [LARGE SCALE GENOMIC DNA]</scope>
    <source>
        <strain evidence="4">HLK1</strain>
        <plasmid evidence="4">HLK1</plasmid>
        <plasmid evidence="4">Plasmid pHLK1</plasmid>
    </source>
</reference>
<dbReference type="AlphaFoldDB" id="B4RHX2"/>
<dbReference type="eggNOG" id="COG1525">
    <property type="taxonomic scope" value="Bacteria"/>
</dbReference>
<dbReference type="Pfam" id="PF00565">
    <property type="entry name" value="SNase"/>
    <property type="match status" value="1"/>
</dbReference>
<gene>
    <name evidence="3" type="ordered locus">PHZ_p0004</name>
</gene>
<feature type="transmembrane region" description="Helical" evidence="1">
    <location>
        <begin position="12"/>
        <end position="31"/>
    </location>
</feature>
<keyword evidence="1" id="KW-0472">Membrane</keyword>
<name>B4RHX2_PHEZH</name>
<evidence type="ECO:0000256" key="1">
    <source>
        <dbReference type="SAM" id="Phobius"/>
    </source>
</evidence>
<sequence length="165" mass="17066">MIPKLGHARRASPAGGLLFLASFGLLAVWVGPQLTRDISAAAPSPPPLAGPARPIDGDTLALGPTRIRLWGIDAPEADTPLGRQATRLMSELLSQGPVRCIDTGGRSHDRIVARCQGAAGEDLAEQVVAAGLAVDWPKFSGGHYAPAESAARKARLGLNAPARAD</sequence>
<dbReference type="KEGG" id="pzu:PHZ_p0004"/>
<organism evidence="3 4">
    <name type="scientific">Phenylobacterium zucineum (strain HLK1)</name>
    <dbReference type="NCBI Taxonomy" id="450851"/>
    <lineage>
        <taxon>Bacteria</taxon>
        <taxon>Pseudomonadati</taxon>
        <taxon>Pseudomonadota</taxon>
        <taxon>Alphaproteobacteria</taxon>
        <taxon>Caulobacterales</taxon>
        <taxon>Caulobacteraceae</taxon>
        <taxon>Phenylobacterium</taxon>
    </lineage>
</organism>
<keyword evidence="4" id="KW-1185">Reference proteome</keyword>
<dbReference type="Gene3D" id="2.40.50.90">
    <property type="match status" value="1"/>
</dbReference>
<keyword evidence="1" id="KW-0812">Transmembrane</keyword>
<dbReference type="Proteomes" id="UP000001868">
    <property type="component" value="Plasmid pHLK1"/>
</dbReference>
<dbReference type="InterPro" id="IPR035437">
    <property type="entry name" value="SNase_OB-fold_sf"/>
</dbReference>
<dbReference type="PROSITE" id="PS50830">
    <property type="entry name" value="TNASE_3"/>
    <property type="match status" value="1"/>
</dbReference>
<accession>B4RHX2</accession>
<dbReference type="HOGENOM" id="CLU_1609278_0_0_5"/>
<feature type="domain" description="TNase-like" evidence="2">
    <location>
        <begin position="55"/>
        <end position="161"/>
    </location>
</feature>
<evidence type="ECO:0000259" key="2">
    <source>
        <dbReference type="PROSITE" id="PS50830"/>
    </source>
</evidence>
<dbReference type="OrthoDB" id="9805504at2"/>
<keyword evidence="1" id="KW-1133">Transmembrane helix</keyword>
<dbReference type="SMART" id="SM00318">
    <property type="entry name" value="SNc"/>
    <property type="match status" value="1"/>
</dbReference>
<keyword evidence="3" id="KW-0614">Plasmid</keyword>
<protein>
    <submittedName>
        <fullName evidence="3">Nuclease (SNase-like protein)</fullName>
    </submittedName>
</protein>
<evidence type="ECO:0000313" key="4">
    <source>
        <dbReference type="Proteomes" id="UP000001868"/>
    </source>
</evidence>